<evidence type="ECO:0000256" key="3">
    <source>
        <dbReference type="ARBA" id="ARBA00023163"/>
    </source>
</evidence>
<name>A0AAN9L751_CANGL</name>
<feature type="domain" description="DUF7650" evidence="6">
    <location>
        <begin position="295"/>
        <end position="382"/>
    </location>
</feature>
<evidence type="ECO:0000256" key="1">
    <source>
        <dbReference type="ARBA" id="ARBA00004123"/>
    </source>
</evidence>
<evidence type="ECO:0000256" key="2">
    <source>
        <dbReference type="ARBA" id="ARBA00023015"/>
    </source>
</evidence>
<feature type="compositionally biased region" description="Polar residues" evidence="5">
    <location>
        <begin position="587"/>
        <end position="603"/>
    </location>
</feature>
<keyword evidence="9" id="KW-1185">Reference proteome</keyword>
<organism evidence="8 9">
    <name type="scientific">Canavalia gladiata</name>
    <name type="common">Sword bean</name>
    <name type="synonym">Dolichos gladiatus</name>
    <dbReference type="NCBI Taxonomy" id="3824"/>
    <lineage>
        <taxon>Eukaryota</taxon>
        <taxon>Viridiplantae</taxon>
        <taxon>Streptophyta</taxon>
        <taxon>Embryophyta</taxon>
        <taxon>Tracheophyta</taxon>
        <taxon>Spermatophyta</taxon>
        <taxon>Magnoliopsida</taxon>
        <taxon>eudicotyledons</taxon>
        <taxon>Gunneridae</taxon>
        <taxon>Pentapetalae</taxon>
        <taxon>rosids</taxon>
        <taxon>fabids</taxon>
        <taxon>Fabales</taxon>
        <taxon>Fabaceae</taxon>
        <taxon>Papilionoideae</taxon>
        <taxon>50 kb inversion clade</taxon>
        <taxon>NPAAA clade</taxon>
        <taxon>indigoferoid/millettioid clade</taxon>
        <taxon>Phaseoleae</taxon>
        <taxon>Canavalia</taxon>
    </lineage>
</organism>
<dbReference type="EMBL" id="JAYMYQ010000005">
    <property type="protein sequence ID" value="KAK7329422.1"/>
    <property type="molecule type" value="Genomic_DNA"/>
</dbReference>
<evidence type="ECO:0000256" key="4">
    <source>
        <dbReference type="ARBA" id="ARBA00023242"/>
    </source>
</evidence>
<dbReference type="Proteomes" id="UP001367508">
    <property type="component" value="Unassembled WGS sequence"/>
</dbReference>
<dbReference type="Pfam" id="PF24662">
    <property type="entry name" value="DUF7650"/>
    <property type="match status" value="1"/>
</dbReference>
<dbReference type="Pfam" id="PF25826">
    <property type="entry name" value="DUF7952"/>
    <property type="match status" value="1"/>
</dbReference>
<protein>
    <recommendedName>
        <fullName evidence="10">SANT domain-containing protein</fullName>
    </recommendedName>
</protein>
<dbReference type="InterPro" id="IPR057712">
    <property type="entry name" value="DUF7952"/>
</dbReference>
<comment type="caution">
    <text evidence="8">The sequence shown here is derived from an EMBL/GenBank/DDBJ whole genome shotgun (WGS) entry which is preliminary data.</text>
</comment>
<evidence type="ECO:0000313" key="9">
    <source>
        <dbReference type="Proteomes" id="UP001367508"/>
    </source>
</evidence>
<evidence type="ECO:0000259" key="6">
    <source>
        <dbReference type="Pfam" id="PF24662"/>
    </source>
</evidence>
<proteinExistence type="predicted"/>
<keyword evidence="4" id="KW-0539">Nucleus</keyword>
<reference evidence="8 9" key="1">
    <citation type="submission" date="2024-01" db="EMBL/GenBank/DDBJ databases">
        <title>The genomes of 5 underutilized Papilionoideae crops provide insights into root nodulation and disease resistanc.</title>
        <authorList>
            <person name="Jiang F."/>
        </authorList>
    </citation>
    <scope>NUCLEOTIDE SEQUENCE [LARGE SCALE GENOMIC DNA]</scope>
    <source>
        <strain evidence="8">LVBAO_FW01</strain>
        <tissue evidence="8">Leaves</tissue>
    </source>
</reference>
<feature type="domain" description="DUF7952" evidence="7">
    <location>
        <begin position="132"/>
        <end position="262"/>
    </location>
</feature>
<dbReference type="Gene3D" id="1.10.10.60">
    <property type="entry name" value="Homeodomain-like"/>
    <property type="match status" value="1"/>
</dbReference>
<gene>
    <name evidence="8" type="ORF">VNO77_23589</name>
</gene>
<dbReference type="PANTHER" id="PTHR13859:SF34">
    <property type="entry name" value="SANT DOMAIN-CONTAINING PROTEIN"/>
    <property type="match status" value="1"/>
</dbReference>
<evidence type="ECO:0000259" key="7">
    <source>
        <dbReference type="Pfam" id="PF25826"/>
    </source>
</evidence>
<keyword evidence="2" id="KW-0805">Transcription regulation</keyword>
<feature type="region of interest" description="Disordered" evidence="5">
    <location>
        <begin position="570"/>
        <end position="603"/>
    </location>
</feature>
<sequence length="689" mass="78221">MDLYFGLRLHSGASATLLTSPKYFNMRVDKDLLYNLSIRCQLPCYSNKSPRVGAKYQAKLPSLMSQFEYYYFENNWEKKVHDQLIHGCETEVRANGNTLVNVTELRENKNSKAHERKNKWKNNGIGSKSDTWSEIEEASFTLGLYIFEKDLKKVKIFVGSKTMGDILAFYYGKFYMSNRYWRWYQCKKNMNNKECFFGSKIFKGERQDKILSRLLPKVPEEIYNELLKVSSTFTARKISLENYVWTLKALVGCNFLVEAVGIDTEKDLTGFYADSVKFTNAISVGQKDFAWHTPSEIIRSLTGDFRLMKTQAKKLFWEAVWPRLVARGWHFSRHNGDTYAIASTKPPLFFIPGVKKFSKNLVKGTHYFDSISDILIKVALDPELIELETVEYNGNTNLEQKDSLDQQRHYCAKPPTPNSSSKIKRLLDGVRKGYAFEDGSYKNTVGTMCLDKGKTKGTKRASSSIVVKDNPSEKLVSNNQKTGRRDTNKMKSIQNMYTVADGKNIAAARPAPKKQKRLSGGTRAERNFNSASLSINPREKQEVASFRANNSKSIENVTSNSFVAPRMKRTKGSNSLLNPNCGENAVSKGTPSKTVADSPSQSITSSTIKTEVILTTNSFGTKDQHEKPLARTMIDLNLPALPDDDPHVATISETVNHSENQPEMNTRRRSTRIPIPSKRMLAFWETKDL</sequence>
<keyword evidence="3" id="KW-0804">Transcription</keyword>
<evidence type="ECO:0000256" key="5">
    <source>
        <dbReference type="SAM" id="MobiDB-lite"/>
    </source>
</evidence>
<dbReference type="InterPro" id="IPR056067">
    <property type="entry name" value="DUF7650"/>
</dbReference>
<dbReference type="GO" id="GO:0003714">
    <property type="term" value="F:transcription corepressor activity"/>
    <property type="evidence" value="ECO:0007669"/>
    <property type="project" value="TreeGrafter"/>
</dbReference>
<evidence type="ECO:0000313" key="8">
    <source>
        <dbReference type="EMBL" id="KAK7329422.1"/>
    </source>
</evidence>
<dbReference type="AlphaFoldDB" id="A0AAN9L751"/>
<comment type="subcellular location">
    <subcellularLocation>
        <location evidence="1">Nucleus</location>
    </subcellularLocation>
</comment>
<dbReference type="PANTHER" id="PTHR13859">
    <property type="entry name" value="ATROPHIN-RELATED"/>
    <property type="match status" value="1"/>
</dbReference>
<evidence type="ECO:0008006" key="10">
    <source>
        <dbReference type="Google" id="ProtNLM"/>
    </source>
</evidence>
<accession>A0AAN9L751</accession>
<dbReference type="GO" id="GO:0005634">
    <property type="term" value="C:nucleus"/>
    <property type="evidence" value="ECO:0007669"/>
    <property type="project" value="UniProtKB-SubCell"/>
</dbReference>